<protein>
    <submittedName>
        <fullName evidence="1">Uncharacterized protein</fullName>
    </submittedName>
</protein>
<comment type="caution">
    <text evidence="1">The sequence shown here is derived from an EMBL/GenBank/DDBJ whole genome shotgun (WGS) entry which is preliminary data.</text>
</comment>
<dbReference type="Proteomes" id="UP000295198">
    <property type="component" value="Unassembled WGS sequence"/>
</dbReference>
<sequence length="59" mass="6490">MIAFEEVGETWHGEGRFGRRWVITRVLTGWRLQFVDPGGSPVNSGIYGTLEQAQDGAGP</sequence>
<name>A0A4Q4Z1I5_9ACTN</name>
<proteinExistence type="predicted"/>
<keyword evidence="2" id="KW-1185">Reference proteome</keyword>
<dbReference type="OrthoDB" id="9995632at2"/>
<organism evidence="1 2">
    <name type="scientific">Nocardioides guangzhouensis</name>
    <dbReference type="NCBI Taxonomy" id="2497878"/>
    <lineage>
        <taxon>Bacteria</taxon>
        <taxon>Bacillati</taxon>
        <taxon>Actinomycetota</taxon>
        <taxon>Actinomycetes</taxon>
        <taxon>Propionibacteriales</taxon>
        <taxon>Nocardioidaceae</taxon>
        <taxon>Nocardioides</taxon>
    </lineage>
</organism>
<dbReference type="AlphaFoldDB" id="A0A4Q4Z1I5"/>
<reference evidence="1 2" key="1">
    <citation type="submission" date="2019-01" db="EMBL/GenBank/DDBJ databases">
        <title>Nocardioides guangzhouensis sp. nov., an actinobacterium isolated from soil.</title>
        <authorList>
            <person name="Fu Y."/>
            <person name="Cai Y."/>
            <person name="Lin Z."/>
            <person name="Chen P."/>
        </authorList>
    </citation>
    <scope>NUCLEOTIDE SEQUENCE [LARGE SCALE GENOMIC DNA]</scope>
    <source>
        <strain evidence="1 2">130</strain>
    </source>
</reference>
<evidence type="ECO:0000313" key="1">
    <source>
        <dbReference type="EMBL" id="RYP81352.1"/>
    </source>
</evidence>
<evidence type="ECO:0000313" key="2">
    <source>
        <dbReference type="Proteomes" id="UP000295198"/>
    </source>
</evidence>
<accession>A0A4Q4Z1I5</accession>
<dbReference type="RefSeq" id="WP_134720963.1">
    <property type="nucleotide sequence ID" value="NZ_SDKM01000070.1"/>
</dbReference>
<gene>
    <name evidence="1" type="ORF">EKO23_23725</name>
</gene>
<dbReference type="EMBL" id="SDKM01000070">
    <property type="protein sequence ID" value="RYP81352.1"/>
    <property type="molecule type" value="Genomic_DNA"/>
</dbReference>